<reference evidence="9" key="1">
    <citation type="submission" date="2016-10" db="EMBL/GenBank/DDBJ databases">
        <authorList>
            <person name="Varghese N."/>
            <person name="Submissions S."/>
        </authorList>
    </citation>
    <scope>NUCLEOTIDE SEQUENCE [LARGE SCALE GENOMIC DNA]</scope>
    <source>
        <strain evidence="9">IBRC-M 10655</strain>
    </source>
</reference>
<organism evidence="8 9">
    <name type="scientific">Actinokineospora alba</name>
    <dbReference type="NCBI Taxonomy" id="504798"/>
    <lineage>
        <taxon>Bacteria</taxon>
        <taxon>Bacillati</taxon>
        <taxon>Actinomycetota</taxon>
        <taxon>Actinomycetes</taxon>
        <taxon>Pseudonocardiales</taxon>
        <taxon>Pseudonocardiaceae</taxon>
        <taxon>Actinokineospora</taxon>
    </lineage>
</organism>
<dbReference type="GO" id="GO:0005524">
    <property type="term" value="F:ATP binding"/>
    <property type="evidence" value="ECO:0007669"/>
    <property type="project" value="UniProtKB-KW"/>
</dbReference>
<dbReference type="InterPro" id="IPR018181">
    <property type="entry name" value="Heat_shock_70_CS"/>
</dbReference>
<evidence type="ECO:0000313" key="8">
    <source>
        <dbReference type="EMBL" id="SDO43829.1"/>
    </source>
</evidence>
<keyword evidence="3" id="KW-0067">ATP-binding</keyword>
<sequence length="652" mass="68201">MNVLSVDLGTSNTVAVLSAHGRPPRVVDVDGSSMMPSAVFAAEDGGLVVGRDAERRARLDPSRFEPNPKRRVDEGTLLLGDTVVPVTDALAGVLRRVADETSRQLGGAKADEVRLTHPAQWGPVRRNVLLSAARQSGLGSNLVLVPEPVAAAAHFASFPGQTLGPGQALAVYDLGAGTFDVAIVGATQKGFAVLAEAGLPDLGGLDVDQALLEHVGRQVSHRDPAGWQRLLRPESTGDRRAQRALREDVKASKEALSRHPQTEVPLPEPFDDVLVSRVELEAMIRPGMLRSVELLAATIRSTGMTPDRLVGIYLVGGSSRIPLVATLIAEQLRVVPTSLDQPETAVALGAHHVPQEGVTMRTGDMSSTVESVQRTQAIVPLRTGGFAAQPAQPAARQQFPQSGPQRVLPPPPQHRPQPQPQAQPQSQPQAHQQAQSGPPSAPTPVQTRPAPPRFPAQPAPQAKPQSNKVWYLATAVVAVVVIGIVSVIIATAGSSGGVTADCADKQTDGKGFTPCMREVAGTVADKGDCESGANFGGQAIATPGATSATCKIGGNYLAIYIQFDSADLVDANVQTALTSLKAGAKNVSDGDWSGGGMSGKYHSVEIATGSEMLIYTVENTPIMGWVIATGSVSGKTKLLSYFNEHIKPGSTG</sequence>
<keyword evidence="7" id="KW-1133">Transmembrane helix</keyword>
<keyword evidence="2" id="KW-0547">Nucleotide-binding</keyword>
<dbReference type="PANTHER" id="PTHR42749:SF1">
    <property type="entry name" value="CELL SHAPE-DETERMINING PROTEIN MREB"/>
    <property type="match status" value="1"/>
</dbReference>
<evidence type="ECO:0000256" key="2">
    <source>
        <dbReference type="ARBA" id="ARBA00022741"/>
    </source>
</evidence>
<feature type="compositionally biased region" description="Low complexity" evidence="6">
    <location>
        <begin position="387"/>
        <end position="406"/>
    </location>
</feature>
<feature type="transmembrane region" description="Helical" evidence="7">
    <location>
        <begin position="469"/>
        <end position="490"/>
    </location>
</feature>
<protein>
    <submittedName>
        <fullName evidence="8">Hsp70 protein</fullName>
    </submittedName>
</protein>
<dbReference type="OrthoDB" id="3333926at2"/>
<dbReference type="AlphaFoldDB" id="A0A1H0JK84"/>
<dbReference type="PANTHER" id="PTHR42749">
    <property type="entry name" value="CELL SHAPE-DETERMINING PROTEIN MREB"/>
    <property type="match status" value="1"/>
</dbReference>
<feature type="compositionally biased region" description="Pro residues" evidence="6">
    <location>
        <begin position="407"/>
        <end position="421"/>
    </location>
</feature>
<evidence type="ECO:0000256" key="7">
    <source>
        <dbReference type="SAM" id="Phobius"/>
    </source>
</evidence>
<comment type="similarity">
    <text evidence="1">Belongs to the heat shock protein 70 family.</text>
</comment>
<dbReference type="SUPFAM" id="SSF53067">
    <property type="entry name" value="Actin-like ATPase domain"/>
    <property type="match status" value="2"/>
</dbReference>
<evidence type="ECO:0000256" key="6">
    <source>
        <dbReference type="SAM" id="MobiDB-lite"/>
    </source>
</evidence>
<gene>
    <name evidence="8" type="ORF">SAMN05192558_103107</name>
</gene>
<keyword evidence="7" id="KW-0812">Transmembrane</keyword>
<dbReference type="InterPro" id="IPR013126">
    <property type="entry name" value="Hsp_70_fam"/>
</dbReference>
<evidence type="ECO:0000313" key="9">
    <source>
        <dbReference type="Proteomes" id="UP000199651"/>
    </source>
</evidence>
<dbReference type="PROSITE" id="PS01036">
    <property type="entry name" value="HSP70_3"/>
    <property type="match status" value="1"/>
</dbReference>
<accession>A0A1H0JK84</accession>
<dbReference type="GO" id="GO:0140662">
    <property type="term" value="F:ATP-dependent protein folding chaperone"/>
    <property type="evidence" value="ECO:0007669"/>
    <property type="project" value="InterPro"/>
</dbReference>
<dbReference type="InterPro" id="IPR043129">
    <property type="entry name" value="ATPase_NBD"/>
</dbReference>
<keyword evidence="9" id="KW-1185">Reference proteome</keyword>
<dbReference type="PRINTS" id="PR00301">
    <property type="entry name" value="HEATSHOCK70"/>
</dbReference>
<keyword evidence="7" id="KW-0472">Membrane</keyword>
<dbReference type="RefSeq" id="WP_091371658.1">
    <property type="nucleotide sequence ID" value="NZ_FNDV01000002.1"/>
</dbReference>
<feature type="compositionally biased region" description="Pro residues" evidence="6">
    <location>
        <begin position="449"/>
        <end position="458"/>
    </location>
</feature>
<feature type="compositionally biased region" description="Low complexity" evidence="6">
    <location>
        <begin position="422"/>
        <end position="438"/>
    </location>
</feature>
<evidence type="ECO:0000256" key="5">
    <source>
        <dbReference type="ARBA" id="ARBA00023186"/>
    </source>
</evidence>
<dbReference type="Pfam" id="PF00012">
    <property type="entry name" value="HSP70"/>
    <property type="match status" value="1"/>
</dbReference>
<evidence type="ECO:0000256" key="1">
    <source>
        <dbReference type="ARBA" id="ARBA00007381"/>
    </source>
</evidence>
<evidence type="ECO:0000256" key="3">
    <source>
        <dbReference type="ARBA" id="ARBA00022840"/>
    </source>
</evidence>
<dbReference type="Gene3D" id="3.90.640.10">
    <property type="entry name" value="Actin, Chain A, domain 4"/>
    <property type="match status" value="1"/>
</dbReference>
<dbReference type="Proteomes" id="UP000199651">
    <property type="component" value="Unassembled WGS sequence"/>
</dbReference>
<proteinExistence type="inferred from homology"/>
<dbReference type="STRING" id="504798.SAMN05421871_102942"/>
<keyword evidence="4" id="KW-0346">Stress response</keyword>
<name>A0A1H0JK84_9PSEU</name>
<dbReference type="EMBL" id="FNJB01000003">
    <property type="protein sequence ID" value="SDO43829.1"/>
    <property type="molecule type" value="Genomic_DNA"/>
</dbReference>
<dbReference type="Gene3D" id="3.30.420.40">
    <property type="match status" value="2"/>
</dbReference>
<feature type="region of interest" description="Disordered" evidence="6">
    <location>
        <begin position="387"/>
        <end position="464"/>
    </location>
</feature>
<evidence type="ECO:0000256" key="4">
    <source>
        <dbReference type="ARBA" id="ARBA00023016"/>
    </source>
</evidence>
<keyword evidence="5" id="KW-0143">Chaperone</keyword>